<dbReference type="EnsemblMetazoa" id="XM_022802677">
    <property type="protein sequence ID" value="XP_022658412"/>
    <property type="gene ID" value="LOC111249168"/>
</dbReference>
<dbReference type="OrthoDB" id="271303at2759"/>
<dbReference type="Pfam" id="PF00288">
    <property type="entry name" value="GHMP_kinases_N"/>
    <property type="match status" value="1"/>
</dbReference>
<dbReference type="Proteomes" id="UP000594260">
    <property type="component" value="Unplaced"/>
</dbReference>
<dbReference type="InterPro" id="IPR013750">
    <property type="entry name" value="GHMP_kinase_C_dom"/>
</dbReference>
<dbReference type="PANTHER" id="PTHR32463:SF0">
    <property type="entry name" value="L-FUCOSE KINASE"/>
    <property type="match status" value="1"/>
</dbReference>
<feature type="domain" description="GHMP kinase C-terminal" evidence="7">
    <location>
        <begin position="489"/>
        <end position="562"/>
    </location>
</feature>
<protein>
    <recommendedName>
        <fullName evidence="10">L-fucose kinase</fullName>
    </recommendedName>
</protein>
<evidence type="ECO:0008006" key="10">
    <source>
        <dbReference type="Google" id="ProtNLM"/>
    </source>
</evidence>
<dbReference type="InterPro" id="IPR052203">
    <property type="entry name" value="GHMP_Kinase-Related"/>
</dbReference>
<evidence type="ECO:0000313" key="8">
    <source>
        <dbReference type="EnsemblMetazoa" id="XP_022658411"/>
    </source>
</evidence>
<dbReference type="GO" id="GO:0050201">
    <property type="term" value="F:fucokinase activity"/>
    <property type="evidence" value="ECO:0007669"/>
    <property type="project" value="TreeGrafter"/>
</dbReference>
<dbReference type="KEGG" id="vde:111249168"/>
<dbReference type="PRINTS" id="PR00959">
    <property type="entry name" value="MEVGALKINASE"/>
</dbReference>
<name>A0A7M7JX49_VARDE</name>
<dbReference type="GeneID" id="111249168"/>
<organism evidence="8 9">
    <name type="scientific">Varroa destructor</name>
    <name type="common">Honeybee mite</name>
    <dbReference type="NCBI Taxonomy" id="109461"/>
    <lineage>
        <taxon>Eukaryota</taxon>
        <taxon>Metazoa</taxon>
        <taxon>Ecdysozoa</taxon>
        <taxon>Arthropoda</taxon>
        <taxon>Chelicerata</taxon>
        <taxon>Arachnida</taxon>
        <taxon>Acari</taxon>
        <taxon>Parasitiformes</taxon>
        <taxon>Mesostigmata</taxon>
        <taxon>Gamasina</taxon>
        <taxon>Dermanyssoidea</taxon>
        <taxon>Varroidae</taxon>
        <taxon>Varroa</taxon>
    </lineage>
</organism>
<dbReference type="RefSeq" id="XP_022658412.1">
    <property type="nucleotide sequence ID" value="XM_022802677.1"/>
</dbReference>
<comment type="similarity">
    <text evidence="5">Belongs to the GHMP kinase family.</text>
</comment>
<dbReference type="GO" id="GO:0042352">
    <property type="term" value="P:GDP-L-fucose salvage"/>
    <property type="evidence" value="ECO:0007669"/>
    <property type="project" value="TreeGrafter"/>
</dbReference>
<keyword evidence="3" id="KW-0418">Kinase</keyword>
<accession>A0A7M7JX49</accession>
<dbReference type="InterPro" id="IPR006204">
    <property type="entry name" value="GHMP_kinase_N_dom"/>
</dbReference>
<evidence type="ECO:0000256" key="5">
    <source>
        <dbReference type="ARBA" id="ARBA00038121"/>
    </source>
</evidence>
<keyword evidence="1" id="KW-0808">Transferase</keyword>
<evidence type="ECO:0000313" key="9">
    <source>
        <dbReference type="Proteomes" id="UP000594260"/>
    </source>
</evidence>
<feature type="domain" description="GHMP kinase N-terminal" evidence="6">
    <location>
        <begin position="331"/>
        <end position="409"/>
    </location>
</feature>
<proteinExistence type="inferred from homology"/>
<dbReference type="InterPro" id="IPR036554">
    <property type="entry name" value="GHMP_kinase_C_sf"/>
</dbReference>
<keyword evidence="4" id="KW-0067">ATP-binding</keyword>
<dbReference type="RefSeq" id="XP_022658411.1">
    <property type="nucleotide sequence ID" value="XM_022802676.1"/>
</dbReference>
<dbReference type="Gene3D" id="3.30.230.120">
    <property type="match status" value="1"/>
</dbReference>
<dbReference type="GO" id="GO:0005524">
    <property type="term" value="F:ATP binding"/>
    <property type="evidence" value="ECO:0007669"/>
    <property type="project" value="UniProtKB-KW"/>
</dbReference>
<dbReference type="InterPro" id="IPR020568">
    <property type="entry name" value="Ribosomal_Su5_D2-typ_SF"/>
</dbReference>
<dbReference type="AlphaFoldDB" id="A0A7M7JX49"/>
<evidence type="ECO:0000256" key="3">
    <source>
        <dbReference type="ARBA" id="ARBA00022777"/>
    </source>
</evidence>
<dbReference type="SUPFAM" id="SSF54211">
    <property type="entry name" value="Ribosomal protein S5 domain 2-like"/>
    <property type="match status" value="1"/>
</dbReference>
<dbReference type="PANTHER" id="PTHR32463">
    <property type="entry name" value="L-FUCOSE KINASE"/>
    <property type="match status" value="1"/>
</dbReference>
<evidence type="ECO:0000259" key="6">
    <source>
        <dbReference type="Pfam" id="PF00288"/>
    </source>
</evidence>
<dbReference type="SUPFAM" id="SSF55060">
    <property type="entry name" value="GHMP Kinase, C-terminal domain"/>
    <property type="match status" value="1"/>
</dbReference>
<keyword evidence="9" id="KW-1185">Reference proteome</keyword>
<evidence type="ECO:0000256" key="1">
    <source>
        <dbReference type="ARBA" id="ARBA00022679"/>
    </source>
</evidence>
<reference evidence="8" key="1">
    <citation type="submission" date="2021-01" db="UniProtKB">
        <authorList>
            <consortium name="EnsemblMetazoa"/>
        </authorList>
    </citation>
    <scope>IDENTIFICATION</scope>
</reference>
<dbReference type="InParanoid" id="A0A7M7JX49"/>
<evidence type="ECO:0000259" key="7">
    <source>
        <dbReference type="Pfam" id="PF08544"/>
    </source>
</evidence>
<evidence type="ECO:0000256" key="4">
    <source>
        <dbReference type="ARBA" id="ARBA00022840"/>
    </source>
</evidence>
<dbReference type="Pfam" id="PF08544">
    <property type="entry name" value="GHMP_kinases_C"/>
    <property type="match status" value="1"/>
</dbReference>
<evidence type="ECO:0000256" key="2">
    <source>
        <dbReference type="ARBA" id="ARBA00022741"/>
    </source>
</evidence>
<dbReference type="EnsemblMetazoa" id="XM_022802676">
    <property type="protein sequence ID" value="XP_022658411"/>
    <property type="gene ID" value="LOC111249168"/>
</dbReference>
<sequence>MIDETNEAECGSDLVGKFNIGEVDEHHRETQLFPLSPAQGVIGVKGDDTTVTPKVYTNTEQKIDDVEPKIEVTLGRENDVTSEPKADILLEPKTDANAESIVDAGAIDNIRENNNDSNNNNSENNNVHCTALNHNGSGDGSSNISSHCREQQTLQQMKTIDSGNGFVSASTLLADLPFTQKESLSGKLDPSIKESIRKNVVKTLDTLQIIKDHDFVPKLDNVWVEAYCPARIDLYGGWTDTPPVCYEMGGSVVNMAILVDGTHPISAKARLTSQHSTIRLTLLERNLSEKIILVENMQQLMDFLNPLGQGALLKACVIACGILKSNRDLSEQLKEEFGGGLDIVSASHLPHGSGLGTSSILASAICAVVWTATGRLYDRSCLLHVVLAVEQLLTTGGGWQDQVGGLIGGLKRGFTKPGLPFRIRWEPLPIEETFQELIERHFVLIYTGKVRLARNILDVVLSRWHSNCPTMHDAFRRLHTGSMQMQGAVKMRDLGTMARLLSDYWQLKKKLAEGSEPPEVGQVIRAIEPLCLGYSLLGAGGGGFLVAITASPDAHLAIMHELTAKRQNQLGGVSVHRVTMDTRGILVYRDSASVRI</sequence>
<keyword evidence="2" id="KW-0547">Nucleotide-binding</keyword>